<name>A0ABP0TL77_9BRYO</name>
<dbReference type="PANTHER" id="PTHR36020">
    <property type="entry name" value="TRANSMEMBRANE PROTEIN"/>
    <property type="match status" value="1"/>
</dbReference>
<feature type="region of interest" description="Disordered" evidence="1">
    <location>
        <begin position="191"/>
        <end position="217"/>
    </location>
</feature>
<evidence type="ECO:0008006" key="5">
    <source>
        <dbReference type="Google" id="ProtNLM"/>
    </source>
</evidence>
<dbReference type="EMBL" id="OZ019904">
    <property type="protein sequence ID" value="CAK9198953.1"/>
    <property type="molecule type" value="Genomic_DNA"/>
</dbReference>
<evidence type="ECO:0000256" key="1">
    <source>
        <dbReference type="SAM" id="MobiDB-lite"/>
    </source>
</evidence>
<keyword evidence="4" id="KW-1185">Reference proteome</keyword>
<dbReference type="Proteomes" id="UP001497512">
    <property type="component" value="Chromosome 12"/>
</dbReference>
<evidence type="ECO:0000313" key="3">
    <source>
        <dbReference type="EMBL" id="CAK9198953.1"/>
    </source>
</evidence>
<protein>
    <recommendedName>
        <fullName evidence="5">Transmembrane protein</fullName>
    </recommendedName>
</protein>
<sequence>MVWGLGWSLGWLRGLLLWQKQPKIDDAVTISLNLVSSLNLPDSTTQFVTALRHPDELSAVVYIVATSPLSANSLSDIRHVVRAAEPRAVVSLIELQDLRCLQEEERFGAGKAEEEEKKAAVPTSIFGVIRECFLKDVEDGSFESRARIEALRSIFGTGFFGHALEAKQAAKDSRAAFYYLNFPCRTRDALGGHQQQRGVDEEGTASEDDSSQTLNGMGRKQLTGFRALISYEEKSKWRDLLNYSFKSSSIFSSERIEDSRKSLAASPSGLFSSEACPAFASPFFPFLETLYEIYESPALRQALQQTIKLLQDVEGGNEISPDDILASRHFRLAVEMLRMQCNENTKTIIPHIKTYTGKMSATQFSDLEYGEKCDVLLAQSLQQELKRSKTVVAVMDIRRVMGICSHWKMPVPEEVSTLADECFVTLEEASGGSIFSRGIRHTKLMDLDTSESNTAVVVGGGVAAVFGLSSFSLSNWAPISPVMTLATFKASALAKFALLHTKRSFAFALAKGASPASKVMFSKASKYSLSKAAMSAEKMRTAAQSVVAAAEKASLSAIRTTFYSIMRWQQGKHVDRRPWLLFTGSLAAGAGIWFYGDGIERAIVATPSAPSISRLGQGLENLKESSSHADLVWQKSHELLYRKSSKVS</sequence>
<keyword evidence="2" id="KW-0732">Signal</keyword>
<evidence type="ECO:0000313" key="4">
    <source>
        <dbReference type="Proteomes" id="UP001497512"/>
    </source>
</evidence>
<feature type="compositionally biased region" description="Acidic residues" evidence="1">
    <location>
        <begin position="201"/>
        <end position="210"/>
    </location>
</feature>
<feature type="signal peptide" evidence="2">
    <location>
        <begin position="1"/>
        <end position="17"/>
    </location>
</feature>
<gene>
    <name evidence="3" type="ORF">CSSPTR1EN2_LOCUS4694</name>
</gene>
<proteinExistence type="predicted"/>
<evidence type="ECO:0000256" key="2">
    <source>
        <dbReference type="SAM" id="SignalP"/>
    </source>
</evidence>
<accession>A0ABP0TL77</accession>
<dbReference type="PANTHER" id="PTHR36020:SF1">
    <property type="entry name" value="TRANSMEMBRANE PROTEIN"/>
    <property type="match status" value="1"/>
</dbReference>
<reference evidence="3" key="1">
    <citation type="submission" date="2024-02" db="EMBL/GenBank/DDBJ databases">
        <authorList>
            <consortium name="ELIXIR-Norway"/>
            <consortium name="Elixir Norway"/>
        </authorList>
    </citation>
    <scope>NUCLEOTIDE SEQUENCE</scope>
</reference>
<feature type="chain" id="PRO_5045784278" description="Transmembrane protein" evidence="2">
    <location>
        <begin position="18"/>
        <end position="648"/>
    </location>
</feature>
<organism evidence="3 4">
    <name type="scientific">Sphagnum troendelagicum</name>
    <dbReference type="NCBI Taxonomy" id="128251"/>
    <lineage>
        <taxon>Eukaryota</taxon>
        <taxon>Viridiplantae</taxon>
        <taxon>Streptophyta</taxon>
        <taxon>Embryophyta</taxon>
        <taxon>Bryophyta</taxon>
        <taxon>Sphagnophytina</taxon>
        <taxon>Sphagnopsida</taxon>
        <taxon>Sphagnales</taxon>
        <taxon>Sphagnaceae</taxon>
        <taxon>Sphagnum</taxon>
    </lineage>
</organism>